<feature type="compositionally biased region" description="Low complexity" evidence="1">
    <location>
        <begin position="245"/>
        <end position="256"/>
    </location>
</feature>
<keyword evidence="4" id="KW-1185">Reference proteome</keyword>
<sequence>MAHNQIPIKPYRQLNINIQNVIKQKNMSTNSNKRSLPASPTTSTMPPNELKKTNLFASPNRYSAFAEVADDNVELTDTTTSTPMKVSLPPPIFIKGVLNYSDLLSELTELIGLNSFIYKSYRLVLRNLHPTTPITDISSAIEEIVFSTRQVINIKHHLTKTALPMSFVDLESDPSNKDIFNVKSLLHTIVKIEEPHKRRDIPQSCKKTPDTPATCALSNGNHPANYKSCSVHKELQNRRRQPSTSINPNQNSQQKQPAPPSSSPASNLQSSTHHKSYANVTGNDTTHNQSHNNHAPINDIDVFSKFLDELKSVINPLITLLTSVISKLLDTKLNG</sequence>
<protein>
    <recommendedName>
        <fullName evidence="2">Pre-C2HC domain-containing protein</fullName>
    </recommendedName>
</protein>
<comment type="caution">
    <text evidence="3">The sequence shown here is derived from an EMBL/GenBank/DDBJ whole genome shotgun (WGS) entry which is preliminary data.</text>
</comment>
<feature type="region of interest" description="Disordered" evidence="1">
    <location>
        <begin position="198"/>
        <end position="293"/>
    </location>
</feature>
<feature type="compositionally biased region" description="Polar residues" evidence="1">
    <location>
        <begin position="27"/>
        <end position="46"/>
    </location>
</feature>
<proteinExistence type="predicted"/>
<dbReference type="Pfam" id="PF07530">
    <property type="entry name" value="PRE_C2HC"/>
    <property type="match status" value="1"/>
</dbReference>
<feature type="region of interest" description="Disordered" evidence="1">
    <location>
        <begin position="23"/>
        <end position="50"/>
    </location>
</feature>
<evidence type="ECO:0000313" key="4">
    <source>
        <dbReference type="Proteomes" id="UP000478052"/>
    </source>
</evidence>
<dbReference type="OrthoDB" id="6624230at2759"/>
<organism evidence="3 4">
    <name type="scientific">Aphis craccivora</name>
    <name type="common">Cowpea aphid</name>
    <dbReference type="NCBI Taxonomy" id="307492"/>
    <lineage>
        <taxon>Eukaryota</taxon>
        <taxon>Metazoa</taxon>
        <taxon>Ecdysozoa</taxon>
        <taxon>Arthropoda</taxon>
        <taxon>Hexapoda</taxon>
        <taxon>Insecta</taxon>
        <taxon>Pterygota</taxon>
        <taxon>Neoptera</taxon>
        <taxon>Paraneoptera</taxon>
        <taxon>Hemiptera</taxon>
        <taxon>Sternorrhyncha</taxon>
        <taxon>Aphidomorpha</taxon>
        <taxon>Aphidoidea</taxon>
        <taxon>Aphididae</taxon>
        <taxon>Aphidini</taxon>
        <taxon>Aphis</taxon>
        <taxon>Aphis</taxon>
    </lineage>
</organism>
<evidence type="ECO:0000259" key="2">
    <source>
        <dbReference type="SMART" id="SM00596"/>
    </source>
</evidence>
<evidence type="ECO:0000256" key="1">
    <source>
        <dbReference type="SAM" id="MobiDB-lite"/>
    </source>
</evidence>
<dbReference type="AlphaFoldDB" id="A0A6G0VWI3"/>
<gene>
    <name evidence="3" type="ORF">FWK35_00035720</name>
</gene>
<accession>A0A6G0VWI3</accession>
<feature type="domain" description="Pre-C2HC" evidence="2">
    <location>
        <begin position="134"/>
        <end position="202"/>
    </location>
</feature>
<reference evidence="3 4" key="1">
    <citation type="submission" date="2019-08" db="EMBL/GenBank/DDBJ databases">
        <title>Whole genome of Aphis craccivora.</title>
        <authorList>
            <person name="Voronova N.V."/>
            <person name="Shulinski R.S."/>
            <person name="Bandarenka Y.V."/>
            <person name="Zhorov D.G."/>
            <person name="Warner D."/>
        </authorList>
    </citation>
    <scope>NUCLEOTIDE SEQUENCE [LARGE SCALE GENOMIC DNA]</scope>
    <source>
        <strain evidence="3">180601</strain>
        <tissue evidence="3">Whole Body</tissue>
    </source>
</reference>
<name>A0A6G0VWI3_APHCR</name>
<dbReference type="Proteomes" id="UP000478052">
    <property type="component" value="Unassembled WGS sequence"/>
</dbReference>
<dbReference type="EMBL" id="VUJU01010958">
    <property type="protein sequence ID" value="KAF0712340.1"/>
    <property type="molecule type" value="Genomic_DNA"/>
</dbReference>
<dbReference type="InterPro" id="IPR006579">
    <property type="entry name" value="Pre_C2HC_dom"/>
</dbReference>
<feature type="compositionally biased region" description="Polar residues" evidence="1">
    <location>
        <begin position="278"/>
        <end position="293"/>
    </location>
</feature>
<evidence type="ECO:0000313" key="3">
    <source>
        <dbReference type="EMBL" id="KAF0712340.1"/>
    </source>
</evidence>
<dbReference type="SMART" id="SM00596">
    <property type="entry name" value="PRE_C2HC"/>
    <property type="match status" value="1"/>
</dbReference>